<dbReference type="Pfam" id="PF06386">
    <property type="entry name" value="GvpL_GvpF"/>
    <property type="match status" value="1"/>
</dbReference>
<reference evidence="5 6" key="1">
    <citation type="journal article" date="2007" name="Genome Biol.">
        <title>Interrupted coding sequences in Mycobacterium smegmatis: authentic mutations or sequencing errors?</title>
        <authorList>
            <person name="Deshayes C."/>
            <person name="Perrodou E."/>
            <person name="Gallien S."/>
            <person name="Euphrasie D."/>
            <person name="Schaeffer C."/>
            <person name="Van-Dorsselaer A."/>
            <person name="Poch O."/>
            <person name="Lecompte O."/>
            <person name="Reyrat J.M."/>
        </authorList>
    </citation>
    <scope>NUCLEOTIDE SEQUENCE [LARGE SCALE GENOMIC DNA]</scope>
    <source>
        <strain evidence="6">ATCC 700084 / mc(2)155</strain>
    </source>
</reference>
<dbReference type="GO" id="GO:0031412">
    <property type="term" value="P:gas vesicle organization"/>
    <property type="evidence" value="ECO:0007669"/>
    <property type="project" value="InterPro"/>
</dbReference>
<evidence type="ECO:0000256" key="2">
    <source>
        <dbReference type="ARBA" id="ARBA00035108"/>
    </source>
</evidence>
<dbReference type="AlphaFoldDB" id="I7G8Q8"/>
<dbReference type="PATRIC" id="fig|246196.56.peg.5717"/>
<feature type="region of interest" description="Disordered" evidence="4">
    <location>
        <begin position="137"/>
        <end position="163"/>
    </location>
</feature>
<evidence type="ECO:0000256" key="3">
    <source>
        <dbReference type="ARBA" id="ARBA00035643"/>
    </source>
</evidence>
<keyword evidence="1" id="KW-0304">Gas vesicle</keyword>
<dbReference type="PANTHER" id="PTHR36852">
    <property type="entry name" value="PROTEIN GVPL 2"/>
    <property type="match status" value="1"/>
</dbReference>
<protein>
    <submittedName>
        <fullName evidence="5">Gas vesicle synthesis protein</fullName>
    </submittedName>
</protein>
<comment type="similarity">
    <text evidence="3">Belongs to the gas vesicle GvpF/GvpL family.</text>
</comment>
<reference evidence="5 6" key="2">
    <citation type="journal article" date="2009" name="Genome Res.">
        <title>Ortho-proteogenomics: multiple proteomes investigation through orthology and a new MS-based protocol.</title>
        <authorList>
            <person name="Gallien S."/>
            <person name="Perrodou E."/>
            <person name="Carapito C."/>
            <person name="Deshayes C."/>
            <person name="Reyrat J.M."/>
            <person name="Van Dorsselaer A."/>
            <person name="Poch O."/>
            <person name="Schaeffer C."/>
            <person name="Lecompte O."/>
        </authorList>
    </citation>
    <scope>NUCLEOTIDE SEQUENCE [LARGE SCALE GENOMIC DNA]</scope>
    <source>
        <strain evidence="6">ATCC 700084 / mc(2)155</strain>
    </source>
</reference>
<organism evidence="5 6">
    <name type="scientific">Mycolicibacterium smegmatis (strain ATCC 700084 / mc(2)155)</name>
    <name type="common">Mycobacterium smegmatis</name>
    <dbReference type="NCBI Taxonomy" id="246196"/>
    <lineage>
        <taxon>Bacteria</taxon>
        <taxon>Bacillati</taxon>
        <taxon>Actinomycetota</taxon>
        <taxon>Actinomycetes</taxon>
        <taxon>Mycobacteriales</taxon>
        <taxon>Mycobacteriaceae</taxon>
        <taxon>Mycolicibacterium</taxon>
    </lineage>
</organism>
<accession>I7G8Q8</accession>
<dbReference type="PANTHER" id="PTHR36852:SF1">
    <property type="entry name" value="PROTEIN GVPL 2"/>
    <property type="match status" value="1"/>
</dbReference>
<proteinExistence type="inferred from homology"/>
<sequence>MSPTSTECSPWTPNLDVGESERTDADMVGGMVGVDDAQVRTVVEGPLAAIVASVDRERFSEQSIRAHLEDLGWLEKLARAHHEVVDRAAQAHSIAPVRMATVYHSDSGVHELLRERRDELAETLDRIRGRTEWGVKGYAAPAPAPEAAETDSPDTPSDRPGTSYLMRRRTERARVAQRREHVAEAADELHHELAGLAAEHRLYPPQDPRLTGRSDEMVLNAAYLVDDDGAVRLAQRVDAANGDHLRLEITGPWAPYSFTSLGQP</sequence>
<evidence type="ECO:0000256" key="4">
    <source>
        <dbReference type="SAM" id="MobiDB-lite"/>
    </source>
</evidence>
<dbReference type="InterPro" id="IPR009430">
    <property type="entry name" value="GvpL/GvpF"/>
</dbReference>
<feature type="region of interest" description="Disordered" evidence="4">
    <location>
        <begin position="1"/>
        <end position="20"/>
    </location>
</feature>
<gene>
    <name evidence="5" type="ordered locus">MSMEI_5592</name>
</gene>
<dbReference type="GO" id="GO:0031411">
    <property type="term" value="C:gas vesicle"/>
    <property type="evidence" value="ECO:0007669"/>
    <property type="project" value="UniProtKB-SubCell"/>
</dbReference>
<dbReference type="KEGG" id="msb:LJ00_28415"/>
<dbReference type="Proteomes" id="UP000006158">
    <property type="component" value="Chromosome"/>
</dbReference>
<evidence type="ECO:0000256" key="1">
    <source>
        <dbReference type="ARBA" id="ARBA00022987"/>
    </source>
</evidence>
<name>I7G8Q8_MYCS2</name>
<dbReference type="KEGG" id="msg:MSMEI_5592"/>
<comment type="subcellular location">
    <subcellularLocation>
        <location evidence="2">Gas vesicle</location>
    </subcellularLocation>
</comment>
<feature type="compositionally biased region" description="Polar residues" evidence="4">
    <location>
        <begin position="1"/>
        <end position="12"/>
    </location>
</feature>
<dbReference type="EMBL" id="CP001663">
    <property type="protein sequence ID" value="AFP42032.1"/>
    <property type="molecule type" value="Genomic_DNA"/>
</dbReference>
<evidence type="ECO:0000313" key="5">
    <source>
        <dbReference type="EMBL" id="AFP42032.1"/>
    </source>
</evidence>
<evidence type="ECO:0000313" key="6">
    <source>
        <dbReference type="Proteomes" id="UP000006158"/>
    </source>
</evidence>